<protein>
    <submittedName>
        <fullName evidence="2">Type IV pilus assembly protein PilE</fullName>
    </submittedName>
</protein>
<dbReference type="InterPro" id="IPR045584">
    <property type="entry name" value="Pilin-like"/>
</dbReference>
<dbReference type="Gene3D" id="3.30.700.10">
    <property type="entry name" value="Glycoprotein, Type 4 Pilin"/>
    <property type="match status" value="1"/>
</dbReference>
<dbReference type="NCBIfam" id="TIGR02532">
    <property type="entry name" value="IV_pilin_GFxxxE"/>
    <property type="match status" value="1"/>
</dbReference>
<comment type="caution">
    <text evidence="2">The sequence shown here is derived from an EMBL/GenBank/DDBJ whole genome shotgun (WGS) entry which is preliminary data.</text>
</comment>
<dbReference type="Proteomes" id="UP000245812">
    <property type="component" value="Unassembled WGS sequence"/>
</dbReference>
<dbReference type="SUPFAM" id="SSF54523">
    <property type="entry name" value="Pili subunits"/>
    <property type="match status" value="1"/>
</dbReference>
<dbReference type="PANTHER" id="PTHR30093:SF47">
    <property type="entry name" value="TYPE IV PILUS NON-CORE MINOR PILIN PILE"/>
    <property type="match status" value="1"/>
</dbReference>
<dbReference type="InterPro" id="IPR031982">
    <property type="entry name" value="PilE-like"/>
</dbReference>
<keyword evidence="1" id="KW-1133">Transmembrane helix</keyword>
<proteinExistence type="predicted"/>
<evidence type="ECO:0000313" key="3">
    <source>
        <dbReference type="Proteomes" id="UP000245812"/>
    </source>
</evidence>
<dbReference type="EMBL" id="QGHC01000001">
    <property type="protein sequence ID" value="PWK92850.1"/>
    <property type="molecule type" value="Genomic_DNA"/>
</dbReference>
<sequence length="148" mass="15980">MIDVRGRGMNRQRGFTLVELMVVVVIIAILASFAVPAYLRYGIRARRVDGQELLLRVANAQERYYATNNHYGSLDQLGYTTADSRLSEKSYYSLSMDPASDSTSAQAFTATATPVAGGPQAKDDCKNLTINSAGVKGQSGSTTNGSCW</sequence>
<dbReference type="InterPro" id="IPR012902">
    <property type="entry name" value="N_methyl_site"/>
</dbReference>
<reference evidence="2 3" key="1">
    <citation type="submission" date="2018-05" db="EMBL/GenBank/DDBJ databases">
        <title>Genomic Encyclopedia of Type Strains, Phase IV (KMG-IV): sequencing the most valuable type-strain genomes for metagenomic binning, comparative biology and taxonomic classification.</title>
        <authorList>
            <person name="Goeker M."/>
        </authorList>
    </citation>
    <scope>NUCLEOTIDE SEQUENCE [LARGE SCALE GENOMIC DNA]</scope>
    <source>
        <strain evidence="2 3">DSM 14263</strain>
    </source>
</reference>
<dbReference type="PROSITE" id="PS00409">
    <property type="entry name" value="PROKAR_NTER_METHYL"/>
    <property type="match status" value="1"/>
</dbReference>
<keyword evidence="1" id="KW-0472">Membrane</keyword>
<accession>A0A316IIW6</accession>
<gene>
    <name evidence="2" type="ORF">C7456_101187</name>
</gene>
<dbReference type="PANTHER" id="PTHR30093">
    <property type="entry name" value="GENERAL SECRETION PATHWAY PROTEIN G"/>
    <property type="match status" value="1"/>
</dbReference>
<organism evidence="2 3">
    <name type="scientific">Fulvimonas soli</name>
    <dbReference type="NCBI Taxonomy" id="155197"/>
    <lineage>
        <taxon>Bacteria</taxon>
        <taxon>Pseudomonadati</taxon>
        <taxon>Pseudomonadota</taxon>
        <taxon>Gammaproteobacteria</taxon>
        <taxon>Lysobacterales</taxon>
        <taxon>Rhodanobacteraceae</taxon>
        <taxon>Fulvimonas</taxon>
    </lineage>
</organism>
<feature type="transmembrane region" description="Helical" evidence="1">
    <location>
        <begin position="20"/>
        <end position="39"/>
    </location>
</feature>
<keyword evidence="3" id="KW-1185">Reference proteome</keyword>
<dbReference type="GO" id="GO:0043683">
    <property type="term" value="P:type IV pilus assembly"/>
    <property type="evidence" value="ECO:0007669"/>
    <property type="project" value="InterPro"/>
</dbReference>
<dbReference type="Pfam" id="PF16732">
    <property type="entry name" value="ComP_DUS"/>
    <property type="match status" value="1"/>
</dbReference>
<name>A0A316IIW6_9GAMM</name>
<evidence type="ECO:0000256" key="1">
    <source>
        <dbReference type="SAM" id="Phobius"/>
    </source>
</evidence>
<dbReference type="AlphaFoldDB" id="A0A316IIW6"/>
<evidence type="ECO:0000313" key="2">
    <source>
        <dbReference type="EMBL" id="PWK92850.1"/>
    </source>
</evidence>
<keyword evidence="1" id="KW-0812">Transmembrane</keyword>
<dbReference type="Pfam" id="PF07963">
    <property type="entry name" value="N_methyl"/>
    <property type="match status" value="1"/>
</dbReference>